<evidence type="ECO:0000313" key="3">
    <source>
        <dbReference type="Proteomes" id="UP000008312"/>
    </source>
</evidence>
<comment type="similarity">
    <text evidence="1">Belongs to the TFB4 family.</text>
</comment>
<dbReference type="GO" id="GO:0006289">
    <property type="term" value="P:nucleotide-excision repair"/>
    <property type="evidence" value="ECO:0007669"/>
    <property type="project" value="UniProtKB-UniRule"/>
</dbReference>
<evidence type="ECO:0000313" key="2">
    <source>
        <dbReference type="EMBL" id="CBK25238.2"/>
    </source>
</evidence>
<dbReference type="GeneID" id="24921857"/>
<dbReference type="InterPro" id="IPR036465">
    <property type="entry name" value="vWFA_dom_sf"/>
</dbReference>
<keyword evidence="1" id="KW-0862">Zinc</keyword>
<dbReference type="RefSeq" id="XP_012899286.1">
    <property type="nucleotide sequence ID" value="XM_013043832.1"/>
</dbReference>
<dbReference type="Proteomes" id="UP000008312">
    <property type="component" value="Unassembled WGS sequence"/>
</dbReference>
<reference evidence="2" key="1">
    <citation type="submission" date="2010-02" db="EMBL/GenBank/DDBJ databases">
        <title>Sequencing and annotation of the Blastocystis hominis genome.</title>
        <authorList>
            <person name="Wincker P."/>
        </authorList>
    </citation>
    <scope>NUCLEOTIDE SEQUENCE</scope>
    <source>
        <strain evidence="2">Singapore isolate B</strain>
    </source>
</reference>
<keyword evidence="1" id="KW-0234">DNA repair</keyword>
<comment type="subcellular location">
    <subcellularLocation>
        <location evidence="1">Nucleus</location>
    </subcellularLocation>
</comment>
<proteinExistence type="inferred from homology"/>
<organism evidence="2">
    <name type="scientific">Blastocystis hominis</name>
    <dbReference type="NCBI Taxonomy" id="12968"/>
    <lineage>
        <taxon>Eukaryota</taxon>
        <taxon>Sar</taxon>
        <taxon>Stramenopiles</taxon>
        <taxon>Bigyra</taxon>
        <taxon>Opalozoa</taxon>
        <taxon>Opalinata</taxon>
        <taxon>Blastocystidae</taxon>
        <taxon>Blastocystis</taxon>
    </lineage>
</organism>
<keyword evidence="1" id="KW-0805">Transcription regulation</keyword>
<keyword evidence="1" id="KW-0227">DNA damage</keyword>
<keyword evidence="1" id="KW-0804">Transcription</keyword>
<dbReference type="InterPro" id="IPR004600">
    <property type="entry name" value="TFIIH_Tfb4/GTF2H3"/>
</dbReference>
<keyword evidence="1" id="KW-0539">Nucleus</keyword>
<keyword evidence="3" id="KW-1185">Reference proteome</keyword>
<gene>
    <name evidence="2" type="ORF">GSBLH_T00004856001</name>
</gene>
<name>D8MAZ9_BLAHO</name>
<dbReference type="Pfam" id="PF03850">
    <property type="entry name" value="Tfb4"/>
    <property type="match status" value="1"/>
</dbReference>
<evidence type="ECO:0000256" key="1">
    <source>
        <dbReference type="RuleBase" id="RU368090"/>
    </source>
</evidence>
<dbReference type="GO" id="GO:0008270">
    <property type="term" value="F:zinc ion binding"/>
    <property type="evidence" value="ECO:0007669"/>
    <property type="project" value="UniProtKB-KW"/>
</dbReference>
<accession>D8MAZ9</accession>
<dbReference type="GO" id="GO:0006355">
    <property type="term" value="P:regulation of DNA-templated transcription"/>
    <property type="evidence" value="ECO:0007669"/>
    <property type="project" value="InterPro"/>
</dbReference>
<protein>
    <submittedName>
        <fullName evidence="2">Uncharacterized protein</fullName>
    </submittedName>
</protein>
<keyword evidence="1" id="KW-0863">Zinc-finger</keyword>
<sequence>MSNHEGTLLAIILDLNIDSWILQTEQSRDSPAQFIECLEGLFGFIGSFIVQSHCNQLLFAVYGAGEPTILFPKCDENIALNLKFHSQQPKNVRRFLFPKIIELMKSDHAVKSSLDSCLSRTLCYILLF</sequence>
<dbReference type="Gene3D" id="3.40.50.410">
    <property type="entry name" value="von Willebrand factor, type A domain"/>
    <property type="match status" value="1"/>
</dbReference>
<keyword evidence="1" id="KW-0479">Metal-binding</keyword>
<dbReference type="InParanoid" id="D8MAZ9"/>
<dbReference type="EMBL" id="FN668690">
    <property type="protein sequence ID" value="CBK25238.2"/>
    <property type="molecule type" value="Genomic_DNA"/>
</dbReference>
<dbReference type="GO" id="GO:0000439">
    <property type="term" value="C:transcription factor TFIIH core complex"/>
    <property type="evidence" value="ECO:0007669"/>
    <property type="project" value="UniProtKB-UniRule"/>
</dbReference>
<dbReference type="GO" id="GO:0005675">
    <property type="term" value="C:transcription factor TFIIH holo complex"/>
    <property type="evidence" value="ECO:0007669"/>
    <property type="project" value="UniProtKB-UniRule"/>
</dbReference>
<dbReference type="AlphaFoldDB" id="D8MAZ9"/>